<evidence type="ECO:0000256" key="3">
    <source>
        <dbReference type="ARBA" id="ARBA00010617"/>
    </source>
</evidence>
<dbReference type="PRINTS" id="PR00385">
    <property type="entry name" value="P450"/>
</dbReference>
<protein>
    <recommendedName>
        <fullName evidence="15">Cytochrome P450</fullName>
    </recommendedName>
</protein>
<dbReference type="GO" id="GO:0016705">
    <property type="term" value="F:oxidoreductase activity, acting on paired donors, with incorporation or reduction of molecular oxygen"/>
    <property type="evidence" value="ECO:0007669"/>
    <property type="project" value="InterPro"/>
</dbReference>
<dbReference type="GO" id="GO:0020037">
    <property type="term" value="F:heme binding"/>
    <property type="evidence" value="ECO:0007669"/>
    <property type="project" value="InterPro"/>
</dbReference>
<dbReference type="CDD" id="cd11055">
    <property type="entry name" value="CYP3A-like"/>
    <property type="match status" value="1"/>
</dbReference>
<keyword evidence="7 11" id="KW-0560">Oxidoreductase</keyword>
<reference evidence="13" key="1">
    <citation type="submission" date="2021-04" db="EMBL/GenBank/DDBJ databases">
        <authorList>
            <consortium name="Molecular Ecology Group"/>
        </authorList>
    </citation>
    <scope>NUCLEOTIDE SEQUENCE</scope>
</reference>
<keyword evidence="12" id="KW-1133">Transmembrane helix</keyword>
<evidence type="ECO:0000313" key="14">
    <source>
        <dbReference type="Proteomes" id="UP000678393"/>
    </source>
</evidence>
<dbReference type="PRINTS" id="PR00463">
    <property type="entry name" value="EP450I"/>
</dbReference>
<accession>A0A8S3YFN1</accession>
<sequence length="513" mass="57845">MELCCFHLGGWEACLLLVLAVCLLLYIYGKQPYGLWERLGVPGPKPSIFLGNIPDLYGSQTAKVTYANWQAKYGRTYGAYYFRKPALVTTDPELIKQVLIKDFANFRDRFSQDDDAMINNQVDTGIFFTKGETWKRIRALFSPSFSITKIKAMTNVINNSAKRLGQHVLESAKKGVPLDAKLLFGAFAMDVVTSTGFSIDVDSLKNLDEPFTKHGRSLFIYKKSIKLVSLLGCSFPMIARPVARILNSGFFKTEDMEFFNASIRRMIDDRRSEPDNVKRVDFLQLLIDVMDRNPEDAQTSGQLKKEEVVAQGIMLFIAGYETASSTLQFLCYELTRHPEIQDKLVAEIGKVIGDQEPSYDACLNLKYTDAVINETLRMYPPLSVLTRENEKATTLNGISLPPRTGIAFPLYLLGRDPEFWENPDDFNPDRFIEENDTPHIDPFAFIPFGAGPRICVGMKLGILEMKLALIHVLQRVVLTKATPDKLHIIDFTAILQPAEPIMIHATPRETASE</sequence>
<keyword evidence="5 10" id="KW-0479">Metal-binding</keyword>
<dbReference type="InterPro" id="IPR036396">
    <property type="entry name" value="Cyt_P450_sf"/>
</dbReference>
<dbReference type="InterPro" id="IPR002401">
    <property type="entry name" value="Cyt_P450_E_grp-I"/>
</dbReference>
<evidence type="ECO:0000256" key="4">
    <source>
        <dbReference type="ARBA" id="ARBA00022617"/>
    </source>
</evidence>
<name>A0A8S3YFN1_9EUPU</name>
<proteinExistence type="inferred from homology"/>
<evidence type="ECO:0000256" key="10">
    <source>
        <dbReference type="PIRSR" id="PIRSR602401-1"/>
    </source>
</evidence>
<organism evidence="13 14">
    <name type="scientific">Candidula unifasciata</name>
    <dbReference type="NCBI Taxonomy" id="100452"/>
    <lineage>
        <taxon>Eukaryota</taxon>
        <taxon>Metazoa</taxon>
        <taxon>Spiralia</taxon>
        <taxon>Lophotrochozoa</taxon>
        <taxon>Mollusca</taxon>
        <taxon>Gastropoda</taxon>
        <taxon>Heterobranchia</taxon>
        <taxon>Euthyneura</taxon>
        <taxon>Panpulmonata</taxon>
        <taxon>Eupulmonata</taxon>
        <taxon>Stylommatophora</taxon>
        <taxon>Helicina</taxon>
        <taxon>Helicoidea</taxon>
        <taxon>Geomitridae</taxon>
        <taxon>Candidula</taxon>
    </lineage>
</organism>
<dbReference type="PROSITE" id="PS00086">
    <property type="entry name" value="CYTOCHROME_P450"/>
    <property type="match status" value="1"/>
</dbReference>
<evidence type="ECO:0000256" key="9">
    <source>
        <dbReference type="ARBA" id="ARBA00043906"/>
    </source>
</evidence>
<comment type="caution">
    <text evidence="13">The sequence shown here is derived from an EMBL/GenBank/DDBJ whole genome shotgun (WGS) entry which is preliminary data.</text>
</comment>
<comment type="cofactor">
    <cofactor evidence="10">
        <name>heme</name>
        <dbReference type="ChEBI" id="CHEBI:30413"/>
    </cofactor>
</comment>
<keyword evidence="14" id="KW-1185">Reference proteome</keyword>
<dbReference type="GO" id="GO:0008395">
    <property type="term" value="F:steroid hydroxylase activity"/>
    <property type="evidence" value="ECO:0007669"/>
    <property type="project" value="TreeGrafter"/>
</dbReference>
<keyword evidence="6" id="KW-0492">Microsome</keyword>
<keyword evidence="11" id="KW-0503">Monooxygenase</keyword>
<evidence type="ECO:0000256" key="1">
    <source>
        <dbReference type="ARBA" id="ARBA00004174"/>
    </source>
</evidence>
<comment type="subcellular location">
    <subcellularLocation>
        <location evidence="2">Endoplasmic reticulum membrane</location>
        <topology evidence="2">Peripheral membrane protein</topology>
    </subcellularLocation>
    <subcellularLocation>
        <location evidence="1">Microsome membrane</location>
        <topology evidence="1">Peripheral membrane protein</topology>
    </subcellularLocation>
</comment>
<dbReference type="Pfam" id="PF00067">
    <property type="entry name" value="p450"/>
    <property type="match status" value="1"/>
</dbReference>
<dbReference type="AlphaFoldDB" id="A0A8S3YFN1"/>
<keyword evidence="6" id="KW-0256">Endoplasmic reticulum</keyword>
<dbReference type="SUPFAM" id="SSF48264">
    <property type="entry name" value="Cytochrome P450"/>
    <property type="match status" value="1"/>
</dbReference>
<keyword evidence="12" id="KW-0812">Transmembrane</keyword>
<evidence type="ECO:0000256" key="6">
    <source>
        <dbReference type="ARBA" id="ARBA00022848"/>
    </source>
</evidence>
<dbReference type="GO" id="GO:0005506">
    <property type="term" value="F:iron ion binding"/>
    <property type="evidence" value="ECO:0007669"/>
    <property type="project" value="InterPro"/>
</dbReference>
<dbReference type="Gene3D" id="1.10.630.10">
    <property type="entry name" value="Cytochrome P450"/>
    <property type="match status" value="1"/>
</dbReference>
<dbReference type="InterPro" id="IPR001128">
    <property type="entry name" value="Cyt_P450"/>
</dbReference>
<evidence type="ECO:0000256" key="2">
    <source>
        <dbReference type="ARBA" id="ARBA00004406"/>
    </source>
</evidence>
<dbReference type="FunFam" id="1.10.630.10:FF:000042">
    <property type="entry name" value="Cytochrome P450"/>
    <property type="match status" value="1"/>
</dbReference>
<evidence type="ECO:0000256" key="12">
    <source>
        <dbReference type="SAM" id="Phobius"/>
    </source>
</evidence>
<feature type="transmembrane region" description="Helical" evidence="12">
    <location>
        <begin position="6"/>
        <end position="28"/>
    </location>
</feature>
<comment type="function">
    <text evidence="9">Cytochromes P450 are a group of heme-thiolate monooxygenases. They oxidize a variety of structurally unrelated compounds, including steroids, fatty acids, and xenobiotics.</text>
</comment>
<dbReference type="InterPro" id="IPR050705">
    <property type="entry name" value="Cytochrome_P450_3A"/>
</dbReference>
<comment type="similarity">
    <text evidence="3 11">Belongs to the cytochrome P450 family.</text>
</comment>
<evidence type="ECO:0000256" key="7">
    <source>
        <dbReference type="ARBA" id="ARBA00023002"/>
    </source>
</evidence>
<dbReference type="InterPro" id="IPR017972">
    <property type="entry name" value="Cyt_P450_CS"/>
</dbReference>
<dbReference type="Proteomes" id="UP000678393">
    <property type="component" value="Unassembled WGS sequence"/>
</dbReference>
<dbReference type="EMBL" id="CAJHNH020000199">
    <property type="protein sequence ID" value="CAG5116013.1"/>
    <property type="molecule type" value="Genomic_DNA"/>
</dbReference>
<dbReference type="GO" id="GO:0005789">
    <property type="term" value="C:endoplasmic reticulum membrane"/>
    <property type="evidence" value="ECO:0007669"/>
    <property type="project" value="UniProtKB-SubCell"/>
</dbReference>
<gene>
    <name evidence="13" type="ORF">CUNI_LOCUS1571</name>
</gene>
<feature type="binding site" description="axial binding residue" evidence="10">
    <location>
        <position position="455"/>
    </location>
    <ligand>
        <name>heme</name>
        <dbReference type="ChEBI" id="CHEBI:30413"/>
    </ligand>
    <ligandPart>
        <name>Fe</name>
        <dbReference type="ChEBI" id="CHEBI:18248"/>
    </ligandPart>
</feature>
<evidence type="ECO:0000256" key="8">
    <source>
        <dbReference type="ARBA" id="ARBA00023004"/>
    </source>
</evidence>
<keyword evidence="4 10" id="KW-0349">Heme</keyword>
<dbReference type="PANTHER" id="PTHR24302">
    <property type="entry name" value="CYTOCHROME P450 FAMILY 3"/>
    <property type="match status" value="1"/>
</dbReference>
<evidence type="ECO:0000313" key="13">
    <source>
        <dbReference type="EMBL" id="CAG5116013.1"/>
    </source>
</evidence>
<evidence type="ECO:0000256" key="11">
    <source>
        <dbReference type="RuleBase" id="RU000461"/>
    </source>
</evidence>
<evidence type="ECO:0000256" key="5">
    <source>
        <dbReference type="ARBA" id="ARBA00022723"/>
    </source>
</evidence>
<keyword evidence="12" id="KW-0472">Membrane</keyword>
<dbReference type="PANTHER" id="PTHR24302:SF15">
    <property type="entry name" value="FATTY-ACID PEROXYGENASE"/>
    <property type="match status" value="1"/>
</dbReference>
<evidence type="ECO:0008006" key="15">
    <source>
        <dbReference type="Google" id="ProtNLM"/>
    </source>
</evidence>
<dbReference type="OrthoDB" id="1470350at2759"/>
<keyword evidence="8 10" id="KW-0408">Iron</keyword>